<evidence type="ECO:0000259" key="4">
    <source>
        <dbReference type="PROSITE" id="PS50021"/>
    </source>
</evidence>
<dbReference type="GO" id="GO:0051015">
    <property type="term" value="F:actin filament binding"/>
    <property type="evidence" value="ECO:0007669"/>
    <property type="project" value="InterPro"/>
</dbReference>
<dbReference type="Gene3D" id="1.10.418.10">
    <property type="entry name" value="Calponin-like domain"/>
    <property type="match status" value="2"/>
</dbReference>
<dbReference type="InterPro" id="IPR001715">
    <property type="entry name" value="CH_dom"/>
</dbReference>
<dbReference type="GO" id="GO:0032432">
    <property type="term" value="C:actin filament bundle"/>
    <property type="evidence" value="ECO:0007669"/>
    <property type="project" value="TreeGrafter"/>
</dbReference>
<dbReference type="PANTHER" id="PTHR19961">
    <property type="entry name" value="FIMBRIN/PLASTIN"/>
    <property type="match status" value="1"/>
</dbReference>
<evidence type="ECO:0000256" key="2">
    <source>
        <dbReference type="ARBA" id="ARBA00022737"/>
    </source>
</evidence>
<dbReference type="EMBL" id="PYDT01000005">
    <property type="protein sequence ID" value="THU60339.1"/>
    <property type="molecule type" value="Genomic_DNA"/>
</dbReference>
<evidence type="ECO:0000313" key="5">
    <source>
        <dbReference type="EMBL" id="THU60339.1"/>
    </source>
</evidence>
<dbReference type="PROSITE" id="PS50021">
    <property type="entry name" value="CH"/>
    <property type="match status" value="1"/>
</dbReference>
<gene>
    <name evidence="5" type="ORF">C4D60_Mb07t11610</name>
</gene>
<reference evidence="5 6" key="1">
    <citation type="journal article" date="2019" name="Nat. Plants">
        <title>Genome sequencing of Musa balbisiana reveals subgenome evolution and function divergence in polyploid bananas.</title>
        <authorList>
            <person name="Yao X."/>
        </authorList>
    </citation>
    <scope>NUCLEOTIDE SEQUENCE [LARGE SCALE GENOMIC DNA]</scope>
    <source>
        <strain evidence="6">cv. DH-PKW</strain>
        <tissue evidence="5">Leaves</tissue>
    </source>
</reference>
<evidence type="ECO:0000256" key="1">
    <source>
        <dbReference type="ARBA" id="ARBA00011385"/>
    </source>
</evidence>
<name>A0A4S8JFT7_MUSBA</name>
<dbReference type="AlphaFoldDB" id="A0A4S8JFT7"/>
<dbReference type="Proteomes" id="UP000317650">
    <property type="component" value="Chromosome 7"/>
</dbReference>
<keyword evidence="2" id="KW-0677">Repeat</keyword>
<dbReference type="GO" id="GO:0005737">
    <property type="term" value="C:cytoplasm"/>
    <property type="evidence" value="ECO:0007669"/>
    <property type="project" value="TreeGrafter"/>
</dbReference>
<dbReference type="SMART" id="SM00033">
    <property type="entry name" value="CH"/>
    <property type="match status" value="1"/>
</dbReference>
<keyword evidence="3" id="KW-0009">Actin-binding</keyword>
<comment type="caution">
    <text evidence="5">The sequence shown here is derived from an EMBL/GenBank/DDBJ whole genome shotgun (WGS) entry which is preliminary data.</text>
</comment>
<dbReference type="FunFam" id="1.10.418.10:FF:000045">
    <property type="entry name" value="Fimbrin-1 isoform A"/>
    <property type="match status" value="1"/>
</dbReference>
<dbReference type="SUPFAM" id="SSF47576">
    <property type="entry name" value="Calponin-homology domain, CH-domain"/>
    <property type="match status" value="1"/>
</dbReference>
<dbReference type="GO" id="GO:0051639">
    <property type="term" value="P:actin filament network formation"/>
    <property type="evidence" value="ECO:0007669"/>
    <property type="project" value="TreeGrafter"/>
</dbReference>
<dbReference type="GO" id="GO:0005884">
    <property type="term" value="C:actin filament"/>
    <property type="evidence" value="ECO:0007669"/>
    <property type="project" value="TreeGrafter"/>
</dbReference>
<comment type="subunit">
    <text evidence="1">Interacts with F-actin.</text>
</comment>
<organism evidence="5 6">
    <name type="scientific">Musa balbisiana</name>
    <name type="common">Banana</name>
    <dbReference type="NCBI Taxonomy" id="52838"/>
    <lineage>
        <taxon>Eukaryota</taxon>
        <taxon>Viridiplantae</taxon>
        <taxon>Streptophyta</taxon>
        <taxon>Embryophyta</taxon>
        <taxon>Tracheophyta</taxon>
        <taxon>Spermatophyta</taxon>
        <taxon>Magnoliopsida</taxon>
        <taxon>Liliopsida</taxon>
        <taxon>Zingiberales</taxon>
        <taxon>Musaceae</taxon>
        <taxon>Musa</taxon>
    </lineage>
</organism>
<dbReference type="GO" id="GO:0051017">
    <property type="term" value="P:actin filament bundle assembly"/>
    <property type="evidence" value="ECO:0007669"/>
    <property type="project" value="InterPro"/>
</dbReference>
<evidence type="ECO:0000313" key="6">
    <source>
        <dbReference type="Proteomes" id="UP000317650"/>
    </source>
</evidence>
<accession>A0A4S8JFT7</accession>
<dbReference type="PANTHER" id="PTHR19961:SF79">
    <property type="entry name" value="FIMBRIN-5"/>
    <property type="match status" value="1"/>
</dbReference>
<sequence length="227" mass="25592">MLRGNDFVQGNKKLILAYLWQLMRFNLLQLLKNLRYHHSRGKEITDVDILKWANNKVKSAGRVSRIESFKDKNLSNGIFFLELLSSVEPRVVNWNLVTKGESDDEKRLNAIYIISVARKLGCSIFLLPEDIMEVNQKMILVLTASIMYWSLQQPSEEPDRCESCVDDSSLHRAASEISIDDTTSEKAPSDWEDGSLTASFISNIASDDAISETSEIENGSSTTTTIP</sequence>
<dbReference type="InterPro" id="IPR036872">
    <property type="entry name" value="CH_dom_sf"/>
</dbReference>
<evidence type="ECO:0000256" key="3">
    <source>
        <dbReference type="ARBA" id="ARBA00023203"/>
    </source>
</evidence>
<protein>
    <recommendedName>
        <fullName evidence="4">Calponin-homology (CH) domain-containing protein</fullName>
    </recommendedName>
</protein>
<feature type="domain" description="Calponin-homology (CH)" evidence="4">
    <location>
        <begin position="43"/>
        <end position="151"/>
    </location>
</feature>
<dbReference type="STRING" id="52838.A0A4S8JFT7"/>
<dbReference type="Pfam" id="PF00307">
    <property type="entry name" value="CH"/>
    <property type="match status" value="1"/>
</dbReference>
<dbReference type="InterPro" id="IPR039959">
    <property type="entry name" value="Fimbrin/Plastin"/>
</dbReference>
<keyword evidence="6" id="KW-1185">Reference proteome</keyword>
<proteinExistence type="predicted"/>